<dbReference type="Gene3D" id="3.30.1330.40">
    <property type="entry name" value="RutC-like"/>
    <property type="match status" value="2"/>
</dbReference>
<accession>A0A176W8E1</accession>
<dbReference type="InterPro" id="IPR006175">
    <property type="entry name" value="YjgF/YER057c/UK114"/>
</dbReference>
<dbReference type="Gene3D" id="3.40.50.620">
    <property type="entry name" value="HUPs"/>
    <property type="match status" value="1"/>
</dbReference>
<evidence type="ECO:0000313" key="9">
    <source>
        <dbReference type="Proteomes" id="UP000077202"/>
    </source>
</evidence>
<dbReference type="CDD" id="cd01994">
    <property type="entry name" value="AANH_PF0828-like"/>
    <property type="match status" value="1"/>
</dbReference>
<dbReference type="PANTHER" id="PTHR12196">
    <property type="entry name" value="DOMAIN OF UNKNOWN FUNCTION 71 DUF71 -CONTAINING PROTEIN"/>
    <property type="match status" value="1"/>
</dbReference>
<dbReference type="Proteomes" id="UP000077202">
    <property type="component" value="Unassembled WGS sequence"/>
</dbReference>
<dbReference type="SUPFAM" id="SSF55298">
    <property type="entry name" value="YjgF-like"/>
    <property type="match status" value="2"/>
</dbReference>
<sequence>MKVVALVSGGKDSCYAMQLCRSYGHEIVALANLYPVDEDVDELDSYMYQTVGHQVITALSQCMGLPLFRRKIQGQTREKGLRYTKTYGDEVEDLEALLRAVKSRFPEIGGVSSGAIASDYQRLRVENVCSRLGLISLAYMWKQEQPYLLQNMIDSGLHAVLVKVRNMISRGALPDSFAPVGVLHPLKFHLEPKSDAWAPDSCSAIMCDDVSNMPASTESVAQSASDAPGPSLEGITLGESQPKGVSVLVNRQQHGFVVLSCSRLSDEDATQGTSQNFIWFQLLRLVSAGRTGVASVANKMMNRLIFRMSADIVAHSTCYGFFGSEVQDELDDLLKAAEVELRNEKLSWADVIYVHLYLKDMSKFVKANEKYMAHITEKLCLRGVPSRCCVELPLVESGMGVAVVEILAARCESKEVLHVQSISSWAPSCIGPYSQATLFQGLLYMAGQLGLDPPTMSIVSGGGADEMLQALRNCEAVGNAFTSSQGHNRKECLVLSFSVYCSSGSSVEERKQVEGVIRNFFQTDERMFTDVDDRGCHRAVNLFRSLPGALFLYILVPALPKGALVEVAPLSHITRLIDSSSEEDDEQRNECWRETLVDLSLVQREANSEGSSCQGSTDADESDLQHGQRIYLCAPCKGLILPHYLCRAVSYILPGPSEETSTSRESVQALACSGGVVSVGTHDPSTSGQGLKAAGRSGNGATAPSQRGCSFTDAMSECMESMSRTLEDASLCWADVVTFRLYFVGSVIRAHDVREAIEVAMARCCKHSPPAPVGPRPTLVPVIALGENSDMQALMGVELTASGFLAKRL</sequence>
<protein>
    <recommendedName>
        <fullName evidence="2">Diphthine--ammonia ligase</fullName>
        <ecNumber evidence="1">6.3.1.14</ecNumber>
    </recommendedName>
    <alternativeName>
        <fullName evidence="3">Diphthamide synthase</fullName>
    </alternativeName>
    <alternativeName>
        <fullName evidence="4">Diphthamide synthetase</fullName>
    </alternativeName>
</protein>
<dbReference type="PANTHER" id="PTHR12196:SF2">
    <property type="entry name" value="DIPHTHINE--AMMONIA LIGASE"/>
    <property type="match status" value="1"/>
</dbReference>
<feature type="region of interest" description="Disordered" evidence="6">
    <location>
        <begin position="681"/>
        <end position="708"/>
    </location>
</feature>
<dbReference type="InterPro" id="IPR035959">
    <property type="entry name" value="RutC-like_sf"/>
</dbReference>
<evidence type="ECO:0000259" key="7">
    <source>
        <dbReference type="Pfam" id="PF01902"/>
    </source>
</evidence>
<organism evidence="8 9">
    <name type="scientific">Marchantia polymorpha subsp. ruderalis</name>
    <dbReference type="NCBI Taxonomy" id="1480154"/>
    <lineage>
        <taxon>Eukaryota</taxon>
        <taxon>Viridiplantae</taxon>
        <taxon>Streptophyta</taxon>
        <taxon>Embryophyta</taxon>
        <taxon>Marchantiophyta</taxon>
        <taxon>Marchantiopsida</taxon>
        <taxon>Marchantiidae</taxon>
        <taxon>Marchantiales</taxon>
        <taxon>Marchantiaceae</taxon>
        <taxon>Marchantia</taxon>
    </lineage>
</organism>
<dbReference type="GO" id="GO:0017178">
    <property type="term" value="F:diphthine-ammonia ligase activity"/>
    <property type="evidence" value="ECO:0007669"/>
    <property type="project" value="UniProtKB-EC"/>
</dbReference>
<dbReference type="AlphaFoldDB" id="A0A176W8E1"/>
<gene>
    <name evidence="8" type="ORF">AXG93_115s1150</name>
</gene>
<dbReference type="InterPro" id="IPR030662">
    <property type="entry name" value="DPH6/MJ0570"/>
</dbReference>
<dbReference type="InterPro" id="IPR002761">
    <property type="entry name" value="Diphthami_syn_dom"/>
</dbReference>
<feature type="compositionally biased region" description="Polar residues" evidence="6">
    <location>
        <begin position="699"/>
        <end position="708"/>
    </location>
</feature>
<feature type="domain" description="Diphthamide synthase" evidence="7">
    <location>
        <begin position="1"/>
        <end position="167"/>
    </location>
</feature>
<name>A0A176W8E1_MARPO</name>
<evidence type="ECO:0000256" key="5">
    <source>
        <dbReference type="ARBA" id="ARBA00048108"/>
    </source>
</evidence>
<keyword evidence="9" id="KW-1185">Reference proteome</keyword>
<dbReference type="Pfam" id="PF01042">
    <property type="entry name" value="Ribonuc_L-PSP"/>
    <property type="match status" value="1"/>
</dbReference>
<dbReference type="EC" id="6.3.1.14" evidence="1"/>
<evidence type="ECO:0000256" key="6">
    <source>
        <dbReference type="SAM" id="MobiDB-lite"/>
    </source>
</evidence>
<dbReference type="CDD" id="cd06156">
    <property type="entry name" value="eu_AANH_C_2"/>
    <property type="match status" value="1"/>
</dbReference>
<evidence type="ECO:0000256" key="3">
    <source>
        <dbReference type="ARBA" id="ARBA00029814"/>
    </source>
</evidence>
<evidence type="ECO:0000256" key="1">
    <source>
        <dbReference type="ARBA" id="ARBA00012089"/>
    </source>
</evidence>
<evidence type="ECO:0000256" key="4">
    <source>
        <dbReference type="ARBA" id="ARBA00031552"/>
    </source>
</evidence>
<evidence type="ECO:0000313" key="8">
    <source>
        <dbReference type="EMBL" id="OAE28426.1"/>
    </source>
</evidence>
<comment type="caution">
    <text evidence="8">The sequence shown here is derived from an EMBL/GenBank/DDBJ whole genome shotgun (WGS) entry which is preliminary data.</text>
</comment>
<comment type="catalytic activity">
    <reaction evidence="5">
        <text>diphthine-[translation elongation factor 2] + NH4(+) + ATP = diphthamide-[translation elongation factor 2] + AMP + diphosphate + H(+)</text>
        <dbReference type="Rhea" id="RHEA:19753"/>
        <dbReference type="Rhea" id="RHEA-COMP:10172"/>
        <dbReference type="Rhea" id="RHEA-COMP:10174"/>
        <dbReference type="ChEBI" id="CHEBI:15378"/>
        <dbReference type="ChEBI" id="CHEBI:16692"/>
        <dbReference type="ChEBI" id="CHEBI:28938"/>
        <dbReference type="ChEBI" id="CHEBI:30616"/>
        <dbReference type="ChEBI" id="CHEBI:33019"/>
        <dbReference type="ChEBI" id="CHEBI:82696"/>
        <dbReference type="ChEBI" id="CHEBI:456215"/>
        <dbReference type="EC" id="6.3.1.14"/>
    </reaction>
</comment>
<dbReference type="Pfam" id="PF01902">
    <property type="entry name" value="Diphthami_syn_2"/>
    <property type="match status" value="1"/>
</dbReference>
<dbReference type="EMBL" id="LVLJ01001739">
    <property type="protein sequence ID" value="OAE28426.1"/>
    <property type="molecule type" value="Genomic_DNA"/>
</dbReference>
<dbReference type="FunFam" id="3.40.50.620:FF:000069">
    <property type="entry name" value="diphthine--ammonia ligase"/>
    <property type="match status" value="1"/>
</dbReference>
<dbReference type="GO" id="GO:0017183">
    <property type="term" value="P:protein histidyl modification to diphthamide"/>
    <property type="evidence" value="ECO:0007669"/>
    <property type="project" value="TreeGrafter"/>
</dbReference>
<reference evidence="8" key="1">
    <citation type="submission" date="2016-03" db="EMBL/GenBank/DDBJ databases">
        <title>Mechanisms controlling the formation of the plant cell surface in tip-growing cells are functionally conserved among land plants.</title>
        <authorList>
            <person name="Honkanen S."/>
            <person name="Jones V.A."/>
            <person name="Morieri G."/>
            <person name="Champion C."/>
            <person name="Hetherington A.J."/>
            <person name="Kelly S."/>
            <person name="Saint-Marcoux D."/>
            <person name="Proust H."/>
            <person name="Prescott H."/>
            <person name="Dolan L."/>
        </authorList>
    </citation>
    <scope>NUCLEOTIDE SEQUENCE [LARGE SCALE GENOMIC DNA]</scope>
    <source>
        <tissue evidence="8">Whole gametophyte</tissue>
    </source>
</reference>
<dbReference type="NCBIfam" id="TIGR00290">
    <property type="entry name" value="MJ0570_dom"/>
    <property type="match status" value="1"/>
</dbReference>
<proteinExistence type="predicted"/>
<dbReference type="InterPro" id="IPR014729">
    <property type="entry name" value="Rossmann-like_a/b/a_fold"/>
</dbReference>
<evidence type="ECO:0000256" key="2">
    <source>
        <dbReference type="ARBA" id="ARBA00018426"/>
    </source>
</evidence>
<dbReference type="SUPFAM" id="SSF52402">
    <property type="entry name" value="Adenine nucleotide alpha hydrolases-like"/>
    <property type="match status" value="1"/>
</dbReference>